<accession>A0A3S9MYA6</accession>
<dbReference type="RefSeq" id="WP_126447211.1">
    <property type="nucleotide sequence ID" value="NZ_CP034549.1"/>
</dbReference>
<proteinExistence type="predicted"/>
<dbReference type="Proteomes" id="UP000279600">
    <property type="component" value="Chromosome"/>
</dbReference>
<gene>
    <name evidence="2" type="ORF">EJ995_07615</name>
</gene>
<evidence type="ECO:0000313" key="2">
    <source>
        <dbReference type="EMBL" id="AZQ44104.1"/>
    </source>
</evidence>
<evidence type="ECO:0000256" key="1">
    <source>
        <dbReference type="SAM" id="Coils"/>
    </source>
</evidence>
<dbReference type="EMBL" id="CP034549">
    <property type="protein sequence ID" value="AZQ44104.1"/>
    <property type="molecule type" value="Genomic_DNA"/>
</dbReference>
<reference evidence="2 3" key="1">
    <citation type="submission" date="2018-12" db="EMBL/GenBank/DDBJ databases">
        <title>Complete genome of Nonlabens sp. MJ115.</title>
        <authorList>
            <person name="Choi H.S."/>
            <person name="Jung J."/>
        </authorList>
    </citation>
    <scope>NUCLEOTIDE SEQUENCE [LARGE SCALE GENOMIC DNA]</scope>
    <source>
        <strain evidence="2 3">MJ115</strain>
    </source>
</reference>
<organism evidence="2 3">
    <name type="scientific">Nonlabens ponticola</name>
    <dbReference type="NCBI Taxonomy" id="2496866"/>
    <lineage>
        <taxon>Bacteria</taxon>
        <taxon>Pseudomonadati</taxon>
        <taxon>Bacteroidota</taxon>
        <taxon>Flavobacteriia</taxon>
        <taxon>Flavobacteriales</taxon>
        <taxon>Flavobacteriaceae</taxon>
        <taxon>Nonlabens</taxon>
    </lineage>
</organism>
<protein>
    <submittedName>
        <fullName evidence="2">Uncharacterized protein</fullName>
    </submittedName>
</protein>
<feature type="coiled-coil region" evidence="1">
    <location>
        <begin position="31"/>
        <end position="58"/>
    </location>
</feature>
<dbReference type="KEGG" id="noj:EJ995_07615"/>
<keyword evidence="1" id="KW-0175">Coiled coil</keyword>
<dbReference type="AlphaFoldDB" id="A0A3S9MYA6"/>
<name>A0A3S9MYA6_9FLAO</name>
<keyword evidence="3" id="KW-1185">Reference proteome</keyword>
<evidence type="ECO:0000313" key="3">
    <source>
        <dbReference type="Proteomes" id="UP000279600"/>
    </source>
</evidence>
<sequence length="92" mass="10648">MDNIAVQLLIGIALMAFSAVVTFFSTKHNLKEYTNNKYNELKDKLHNQEIELEKLRGRDENQQQIIDTFQAQVLNHLPDLIEAVAKIKKPKK</sequence>